<organism evidence="1 2">
    <name type="scientific">Cupriavidus taiwanensis</name>
    <dbReference type="NCBI Taxonomy" id="164546"/>
    <lineage>
        <taxon>Bacteria</taxon>
        <taxon>Pseudomonadati</taxon>
        <taxon>Pseudomonadota</taxon>
        <taxon>Betaproteobacteria</taxon>
        <taxon>Burkholderiales</taxon>
        <taxon>Burkholderiaceae</taxon>
        <taxon>Cupriavidus</taxon>
    </lineage>
</organism>
<dbReference type="AlphaFoldDB" id="A0A375J6K6"/>
<accession>A0A375J6K6</accession>
<dbReference type="Proteomes" id="UP000256805">
    <property type="component" value="Unassembled WGS sequence"/>
</dbReference>
<name>A0A375J6K6_9BURK</name>
<protein>
    <submittedName>
        <fullName evidence="1">Uncharacterized protein</fullName>
    </submittedName>
</protein>
<proteinExistence type="predicted"/>
<dbReference type="EMBL" id="OVTA01000040">
    <property type="protein sequence ID" value="SPS00747.1"/>
    <property type="molecule type" value="Genomic_DNA"/>
</dbReference>
<evidence type="ECO:0000313" key="2">
    <source>
        <dbReference type="Proteomes" id="UP000256805"/>
    </source>
</evidence>
<evidence type="ECO:0000313" key="1">
    <source>
        <dbReference type="EMBL" id="SPS00747.1"/>
    </source>
</evidence>
<sequence>MNPDVSLIALAPEAMIDPSLPMPHLVAKGR</sequence>
<reference evidence="1 2" key="1">
    <citation type="submission" date="2018-01" db="EMBL/GenBank/DDBJ databases">
        <authorList>
            <person name="Gaut B.S."/>
            <person name="Morton B.R."/>
            <person name="Clegg M.T."/>
            <person name="Duvall M.R."/>
        </authorList>
    </citation>
    <scope>NUCLEOTIDE SEQUENCE [LARGE SCALE GENOMIC DNA]</scope>
    <source>
        <strain evidence="1">Cupriavidus taiwanensis cmp 52</strain>
    </source>
</reference>
<gene>
    <name evidence="1" type="ORF">CBM2634_B170074</name>
</gene>